<sequence>MRIDVDLTNRLAFCSFLFLSSQCCPSSIGRCVSVRLRLERVSFFAWPRRVFFLSPMLLSDVLSSLLPCSQSGRRGAMFEDRRHTDINCASINLTDMTGKGVPACRAFTVNPTLLNHSIHAPRQVNDHTVFGRGSQGLPPRLPPWCLMAPPTVSP</sequence>
<dbReference type="EMBL" id="JBBWUH010000006">
    <property type="protein sequence ID" value="KAK8163743.1"/>
    <property type="molecule type" value="Genomic_DNA"/>
</dbReference>
<evidence type="ECO:0000313" key="2">
    <source>
        <dbReference type="Proteomes" id="UP001456524"/>
    </source>
</evidence>
<keyword evidence="2" id="KW-1185">Reference proteome</keyword>
<evidence type="ECO:0008006" key="3">
    <source>
        <dbReference type="Google" id="ProtNLM"/>
    </source>
</evidence>
<name>A0ABR1XQ10_9PEZI</name>
<gene>
    <name evidence="1" type="ORF">IWX90DRAFT_238429</name>
</gene>
<comment type="caution">
    <text evidence="1">The sequence shown here is derived from an EMBL/GenBank/DDBJ whole genome shotgun (WGS) entry which is preliminary data.</text>
</comment>
<evidence type="ECO:0000313" key="1">
    <source>
        <dbReference type="EMBL" id="KAK8163743.1"/>
    </source>
</evidence>
<dbReference type="Proteomes" id="UP001456524">
    <property type="component" value="Unassembled WGS sequence"/>
</dbReference>
<protein>
    <recommendedName>
        <fullName evidence="3">Secreted protein</fullName>
    </recommendedName>
</protein>
<organism evidence="1 2">
    <name type="scientific">Phyllosticta citrichinensis</name>
    <dbReference type="NCBI Taxonomy" id="1130410"/>
    <lineage>
        <taxon>Eukaryota</taxon>
        <taxon>Fungi</taxon>
        <taxon>Dikarya</taxon>
        <taxon>Ascomycota</taxon>
        <taxon>Pezizomycotina</taxon>
        <taxon>Dothideomycetes</taxon>
        <taxon>Dothideomycetes incertae sedis</taxon>
        <taxon>Botryosphaeriales</taxon>
        <taxon>Phyllostictaceae</taxon>
        <taxon>Phyllosticta</taxon>
    </lineage>
</organism>
<accession>A0ABR1XQ10</accession>
<reference evidence="1 2" key="1">
    <citation type="journal article" date="2022" name="G3 (Bethesda)">
        <title>Enemy or ally: a genomic approach to elucidate the lifestyle of Phyllosticta citrichinaensis.</title>
        <authorList>
            <person name="Buijs V.A."/>
            <person name="Groenewald J.Z."/>
            <person name="Haridas S."/>
            <person name="LaButti K.M."/>
            <person name="Lipzen A."/>
            <person name="Martin F.M."/>
            <person name="Barry K."/>
            <person name="Grigoriev I.V."/>
            <person name="Crous P.W."/>
            <person name="Seidl M.F."/>
        </authorList>
    </citation>
    <scope>NUCLEOTIDE SEQUENCE [LARGE SCALE GENOMIC DNA]</scope>
    <source>
        <strain evidence="1 2">CBS 129764</strain>
    </source>
</reference>
<proteinExistence type="predicted"/>